<dbReference type="EMBL" id="LVVM01002216">
    <property type="protein sequence ID" value="OJA17036.1"/>
    <property type="molecule type" value="Genomic_DNA"/>
</dbReference>
<evidence type="ECO:0000313" key="2">
    <source>
        <dbReference type="EMBL" id="OJA17036.1"/>
    </source>
</evidence>
<name>A0A1J8QZE6_9AGAM</name>
<sequence>MWPIFELTYNIFKSGAVDFLNDMLPLTGQPRVVWYRCAQGTPRLQASGTGGVPNATPSSQVGDDDKTNGCKLAESMLPNLRDHIDDQPEHIIAIARPHQPRRDLDLPPRQPRDPHQRRPRQCLRSAALHRPWFALVFFDRWFA</sequence>
<reference evidence="2 3" key="1">
    <citation type="submission" date="2016-03" db="EMBL/GenBank/DDBJ databases">
        <title>Comparative genomics of the ectomycorrhizal sister species Rhizopogon vinicolor and Rhizopogon vesiculosus (Basidiomycota: Boletales) reveals a divergence of the mating type B locus.</title>
        <authorList>
            <person name="Mujic A.B."/>
            <person name="Kuo A."/>
            <person name="Tritt A."/>
            <person name="Lipzen A."/>
            <person name="Chen C."/>
            <person name="Johnson J."/>
            <person name="Sharma A."/>
            <person name="Barry K."/>
            <person name="Grigoriev I.V."/>
            <person name="Spatafora J.W."/>
        </authorList>
    </citation>
    <scope>NUCLEOTIDE SEQUENCE [LARGE SCALE GENOMIC DNA]</scope>
    <source>
        <strain evidence="2 3">AM-OR11-056</strain>
    </source>
</reference>
<proteinExistence type="predicted"/>
<organism evidence="2 3">
    <name type="scientific">Rhizopogon vesiculosus</name>
    <dbReference type="NCBI Taxonomy" id="180088"/>
    <lineage>
        <taxon>Eukaryota</taxon>
        <taxon>Fungi</taxon>
        <taxon>Dikarya</taxon>
        <taxon>Basidiomycota</taxon>
        <taxon>Agaricomycotina</taxon>
        <taxon>Agaricomycetes</taxon>
        <taxon>Agaricomycetidae</taxon>
        <taxon>Boletales</taxon>
        <taxon>Suillineae</taxon>
        <taxon>Rhizopogonaceae</taxon>
        <taxon>Rhizopogon</taxon>
    </lineage>
</organism>
<gene>
    <name evidence="2" type="ORF">AZE42_03573</name>
</gene>
<evidence type="ECO:0000313" key="3">
    <source>
        <dbReference type="Proteomes" id="UP000183567"/>
    </source>
</evidence>
<dbReference type="OrthoDB" id="760868at2759"/>
<feature type="region of interest" description="Disordered" evidence="1">
    <location>
        <begin position="96"/>
        <end position="119"/>
    </location>
</feature>
<keyword evidence="3" id="KW-1185">Reference proteome</keyword>
<protein>
    <submittedName>
        <fullName evidence="2">Uncharacterized protein</fullName>
    </submittedName>
</protein>
<accession>A0A1J8QZE6</accession>
<feature type="region of interest" description="Disordered" evidence="1">
    <location>
        <begin position="45"/>
        <end position="67"/>
    </location>
</feature>
<dbReference type="AlphaFoldDB" id="A0A1J8QZE6"/>
<evidence type="ECO:0000256" key="1">
    <source>
        <dbReference type="SAM" id="MobiDB-lite"/>
    </source>
</evidence>
<dbReference type="Proteomes" id="UP000183567">
    <property type="component" value="Unassembled WGS sequence"/>
</dbReference>
<comment type="caution">
    <text evidence="2">The sequence shown here is derived from an EMBL/GenBank/DDBJ whole genome shotgun (WGS) entry which is preliminary data.</text>
</comment>
<feature type="compositionally biased region" description="Basic and acidic residues" evidence="1">
    <location>
        <begin position="100"/>
        <end position="116"/>
    </location>
</feature>
<dbReference type="STRING" id="180088.A0A1J8QZE6"/>